<feature type="transmembrane region" description="Helical" evidence="1">
    <location>
        <begin position="20"/>
        <end position="41"/>
    </location>
</feature>
<organism evidence="2 3">
    <name type="scientific">Almyronema epifaneia S1</name>
    <dbReference type="NCBI Taxonomy" id="2991925"/>
    <lineage>
        <taxon>Bacteria</taxon>
        <taxon>Bacillati</taxon>
        <taxon>Cyanobacteriota</taxon>
        <taxon>Cyanophyceae</taxon>
        <taxon>Nodosilineales</taxon>
        <taxon>Nodosilineaceae</taxon>
        <taxon>Almyronema</taxon>
        <taxon>Almyronema epifaneia</taxon>
    </lineage>
</organism>
<evidence type="ECO:0000256" key="1">
    <source>
        <dbReference type="SAM" id="Phobius"/>
    </source>
</evidence>
<reference evidence="2 3" key="1">
    <citation type="submission" date="2024-10" db="EMBL/GenBank/DDBJ databases">
        <authorList>
            <person name="Ratan Roy A."/>
            <person name="Morales Sandoval P.H."/>
            <person name="De Los Santos Villalobos S."/>
            <person name="Chakraborty S."/>
            <person name="Mukherjee J."/>
        </authorList>
    </citation>
    <scope>NUCLEOTIDE SEQUENCE [LARGE SCALE GENOMIC DNA]</scope>
    <source>
        <strain evidence="2 3">S1</strain>
    </source>
</reference>
<dbReference type="Proteomes" id="UP001600165">
    <property type="component" value="Unassembled WGS sequence"/>
</dbReference>
<name>A0ABW6ICH4_9CYAN</name>
<proteinExistence type="predicted"/>
<dbReference type="RefSeq" id="WP_377961702.1">
    <property type="nucleotide sequence ID" value="NZ_JBHZOL010000021.1"/>
</dbReference>
<keyword evidence="1" id="KW-1133">Transmembrane helix</keyword>
<gene>
    <name evidence="2" type="primary">nrtS</name>
    <name evidence="2" type="ORF">ACFVKH_03555</name>
</gene>
<keyword evidence="1" id="KW-0472">Membrane</keyword>
<evidence type="ECO:0000313" key="2">
    <source>
        <dbReference type="EMBL" id="MFE4105340.1"/>
    </source>
</evidence>
<accession>A0ABW6ICH4</accession>
<evidence type="ECO:0000313" key="3">
    <source>
        <dbReference type="Proteomes" id="UP001600165"/>
    </source>
</evidence>
<keyword evidence="3" id="KW-1185">Reference proteome</keyword>
<keyword evidence="1" id="KW-0812">Transmembrane</keyword>
<dbReference type="InterPro" id="IPR047700">
    <property type="entry name" value="NrtS-like"/>
</dbReference>
<comment type="caution">
    <text evidence="2">The sequence shown here is derived from an EMBL/GenBank/DDBJ whole genome shotgun (WGS) entry which is preliminary data.</text>
</comment>
<dbReference type="EMBL" id="JBHZOL010000021">
    <property type="protein sequence ID" value="MFE4105340.1"/>
    <property type="molecule type" value="Genomic_DNA"/>
</dbReference>
<sequence length="86" mass="9508">MEAIKGYLAALVDPQFGKNGVKVAAIVGSILLAINHGPALMQNQMTRDRWLSALVTYLIPYGVNVHGQYISQRQTKRQPQVTITED</sequence>
<protein>
    <submittedName>
        <fullName evidence="2">Nitrate/nitrite transporter NrtS</fullName>
    </submittedName>
</protein>
<dbReference type="NCBIfam" id="NF038050">
    <property type="entry name" value="NrtS"/>
    <property type="match status" value="1"/>
</dbReference>